<evidence type="ECO:0000313" key="9">
    <source>
        <dbReference type="EMBL" id="SPT70941.1"/>
    </source>
</evidence>
<feature type="transmembrane region" description="Helical" evidence="7">
    <location>
        <begin position="178"/>
        <end position="198"/>
    </location>
</feature>
<keyword evidence="6 7" id="KW-0472">Membrane</keyword>
<dbReference type="RefSeq" id="WP_113744953.1">
    <property type="nucleotide sequence ID" value="NZ_UAPV01000001.1"/>
</dbReference>
<comment type="subcellular location">
    <subcellularLocation>
        <location evidence="1">Cell membrane</location>
        <topology evidence="1">Multi-pass membrane protein</topology>
    </subcellularLocation>
</comment>
<evidence type="ECO:0000256" key="5">
    <source>
        <dbReference type="ARBA" id="ARBA00022989"/>
    </source>
</evidence>
<evidence type="ECO:0000256" key="7">
    <source>
        <dbReference type="SAM" id="Phobius"/>
    </source>
</evidence>
<dbReference type="GO" id="GO:0005886">
    <property type="term" value="C:plasma membrane"/>
    <property type="evidence" value="ECO:0007669"/>
    <property type="project" value="UniProtKB-SubCell"/>
</dbReference>
<evidence type="ECO:0000256" key="3">
    <source>
        <dbReference type="ARBA" id="ARBA00022475"/>
    </source>
</evidence>
<proteinExistence type="inferred from homology"/>
<organism evidence="9 10">
    <name type="scientific">Anaerobiospirillum thomasii</name>
    <dbReference type="NCBI Taxonomy" id="179995"/>
    <lineage>
        <taxon>Bacteria</taxon>
        <taxon>Pseudomonadati</taxon>
        <taxon>Pseudomonadota</taxon>
        <taxon>Gammaproteobacteria</taxon>
        <taxon>Aeromonadales</taxon>
        <taxon>Succinivibrionaceae</taxon>
        <taxon>Anaerobiospirillum</taxon>
    </lineage>
</organism>
<dbReference type="EMBL" id="UAPV01000001">
    <property type="protein sequence ID" value="SPT70941.1"/>
    <property type="molecule type" value="Genomic_DNA"/>
</dbReference>
<comment type="similarity">
    <text evidence="2">Belongs to the UPF0126 family.</text>
</comment>
<dbReference type="InterPro" id="IPR005115">
    <property type="entry name" value="Gly_transporter"/>
</dbReference>
<accession>A0A2X0WZH4</accession>
<keyword evidence="4 7" id="KW-0812">Transmembrane</keyword>
<keyword evidence="3" id="KW-1003">Cell membrane</keyword>
<name>A0A2X0WZH4_9GAMM</name>
<evidence type="ECO:0000259" key="8">
    <source>
        <dbReference type="Pfam" id="PF03458"/>
    </source>
</evidence>
<keyword evidence="10" id="KW-1185">Reference proteome</keyword>
<sequence length="225" mass="24689">MFLIVLYIIGITAEGITGALAAGKRNMDLFGVMFIACATAIGGGSVRDMIFGHYPLTWVANPEYLLIVCIAALITTRMPYFFGRFERTFLVLDALGLAVFSVIGAKIGMEYHPTGSMALIGAVITGVFGGILRDIFSARIPLVFQKELYASISLLTGAMFVAIDYIDKHVIEVNENINIIICLAVGFITRLIAIRYHLELPVFNYKPENINKDKIKVNKSTANKS</sequence>
<feature type="domain" description="Glycine transporter" evidence="8">
    <location>
        <begin position="5"/>
        <end position="76"/>
    </location>
</feature>
<dbReference type="Proteomes" id="UP000250086">
    <property type="component" value="Unassembled WGS sequence"/>
</dbReference>
<reference evidence="9 10" key="1">
    <citation type="submission" date="2018-06" db="EMBL/GenBank/DDBJ databases">
        <authorList>
            <consortium name="Pathogen Informatics"/>
            <person name="Doyle S."/>
        </authorList>
    </citation>
    <scope>NUCLEOTIDE SEQUENCE [LARGE SCALE GENOMIC DNA]</scope>
    <source>
        <strain evidence="9 10">NCTC13093</strain>
    </source>
</reference>
<dbReference type="PANTHER" id="PTHR30506:SF3">
    <property type="entry name" value="UPF0126 INNER MEMBRANE PROTEIN YADS-RELATED"/>
    <property type="match status" value="1"/>
</dbReference>
<feature type="domain" description="Glycine transporter" evidence="8">
    <location>
        <begin position="91"/>
        <end position="163"/>
    </location>
</feature>
<feature type="transmembrane region" description="Helical" evidence="7">
    <location>
        <begin position="115"/>
        <end position="136"/>
    </location>
</feature>
<dbReference type="PANTHER" id="PTHR30506">
    <property type="entry name" value="INNER MEMBRANE PROTEIN"/>
    <property type="match status" value="1"/>
</dbReference>
<gene>
    <name evidence="9" type="primary">yicG</name>
    <name evidence="9" type="ORF">NCTC13093_02368</name>
</gene>
<evidence type="ECO:0000256" key="2">
    <source>
        <dbReference type="ARBA" id="ARBA00008193"/>
    </source>
</evidence>
<evidence type="ECO:0000256" key="1">
    <source>
        <dbReference type="ARBA" id="ARBA00004651"/>
    </source>
</evidence>
<evidence type="ECO:0000256" key="6">
    <source>
        <dbReference type="ARBA" id="ARBA00023136"/>
    </source>
</evidence>
<keyword evidence="5 7" id="KW-1133">Transmembrane helix</keyword>
<dbReference type="AlphaFoldDB" id="A0A2X0WZH4"/>
<feature type="transmembrane region" description="Helical" evidence="7">
    <location>
        <begin position="89"/>
        <end position="109"/>
    </location>
</feature>
<feature type="transmembrane region" description="Helical" evidence="7">
    <location>
        <begin position="64"/>
        <end position="82"/>
    </location>
</feature>
<protein>
    <submittedName>
        <fullName evidence="9">Predicted membrane protein</fullName>
    </submittedName>
</protein>
<feature type="transmembrane region" description="Helical" evidence="7">
    <location>
        <begin position="148"/>
        <end position="166"/>
    </location>
</feature>
<dbReference type="Pfam" id="PF03458">
    <property type="entry name" value="Gly_transporter"/>
    <property type="match status" value="2"/>
</dbReference>
<evidence type="ECO:0000313" key="10">
    <source>
        <dbReference type="Proteomes" id="UP000250086"/>
    </source>
</evidence>
<evidence type="ECO:0000256" key="4">
    <source>
        <dbReference type="ARBA" id="ARBA00022692"/>
    </source>
</evidence>